<evidence type="ECO:0000313" key="16">
    <source>
        <dbReference type="Proteomes" id="UP001181622"/>
    </source>
</evidence>
<dbReference type="PANTHER" id="PTHR30529:SF6">
    <property type="entry name" value="BLL0291 PROTEIN"/>
    <property type="match status" value="1"/>
</dbReference>
<reference evidence="15" key="1">
    <citation type="submission" date="2020-10" db="EMBL/GenBank/DDBJ databases">
        <authorList>
            <person name="Abbas A."/>
            <person name="Razzaq R."/>
            <person name="Waqas M."/>
            <person name="Abbas N."/>
            <person name="Nielsen T.K."/>
            <person name="Hansen L.H."/>
            <person name="Hussain S."/>
            <person name="Shahid M."/>
        </authorList>
    </citation>
    <scope>NUCLEOTIDE SEQUENCE</scope>
    <source>
        <strain evidence="15">S14</strain>
    </source>
</reference>
<feature type="domain" description="Cytochrome b561 bacterial/Ni-hydrogenase" evidence="14">
    <location>
        <begin position="7"/>
        <end position="173"/>
    </location>
</feature>
<keyword evidence="11 13" id="KW-0472">Membrane</keyword>
<evidence type="ECO:0000256" key="10">
    <source>
        <dbReference type="ARBA" id="ARBA00023004"/>
    </source>
</evidence>
<dbReference type="EMBL" id="JADBEO010000007">
    <property type="protein sequence ID" value="MDR4305932.1"/>
    <property type="molecule type" value="Genomic_DNA"/>
</dbReference>
<dbReference type="Proteomes" id="UP001181622">
    <property type="component" value="Unassembled WGS sequence"/>
</dbReference>
<protein>
    <submittedName>
        <fullName evidence="15">Cytochrome b</fullName>
    </submittedName>
</protein>
<evidence type="ECO:0000256" key="6">
    <source>
        <dbReference type="ARBA" id="ARBA00022692"/>
    </source>
</evidence>
<evidence type="ECO:0000313" key="15">
    <source>
        <dbReference type="EMBL" id="MDR4305932.1"/>
    </source>
</evidence>
<keyword evidence="4" id="KW-1003">Cell membrane</keyword>
<keyword evidence="8" id="KW-0249">Electron transport</keyword>
<feature type="transmembrane region" description="Helical" evidence="13">
    <location>
        <begin position="13"/>
        <end position="36"/>
    </location>
</feature>
<dbReference type="RefSeq" id="WP_309389329.1">
    <property type="nucleotide sequence ID" value="NZ_JADBEO010000007.1"/>
</dbReference>
<keyword evidence="9 13" id="KW-1133">Transmembrane helix</keyword>
<feature type="transmembrane region" description="Helical" evidence="13">
    <location>
        <begin position="141"/>
        <end position="163"/>
    </location>
</feature>
<dbReference type="InterPro" id="IPR016174">
    <property type="entry name" value="Di-haem_cyt_TM"/>
</dbReference>
<organism evidence="15 16">
    <name type="scientific">Chelatococcus sambhunathii</name>
    <dbReference type="NCBI Taxonomy" id="363953"/>
    <lineage>
        <taxon>Bacteria</taxon>
        <taxon>Pseudomonadati</taxon>
        <taxon>Pseudomonadota</taxon>
        <taxon>Alphaproteobacteria</taxon>
        <taxon>Hyphomicrobiales</taxon>
        <taxon>Chelatococcaceae</taxon>
        <taxon>Chelatococcus</taxon>
    </lineage>
</organism>
<evidence type="ECO:0000256" key="13">
    <source>
        <dbReference type="SAM" id="Phobius"/>
    </source>
</evidence>
<gene>
    <name evidence="15" type="ORF">IHQ68_04735</name>
</gene>
<comment type="similarity">
    <text evidence="12">Belongs to the cytochrome b561 family.</text>
</comment>
<proteinExistence type="inferred from homology"/>
<evidence type="ECO:0000256" key="12">
    <source>
        <dbReference type="ARBA" id="ARBA00037975"/>
    </source>
</evidence>
<accession>A0ABU1DCV6</accession>
<evidence type="ECO:0000259" key="14">
    <source>
        <dbReference type="Pfam" id="PF01292"/>
    </source>
</evidence>
<evidence type="ECO:0000256" key="11">
    <source>
        <dbReference type="ARBA" id="ARBA00023136"/>
    </source>
</evidence>
<dbReference type="InterPro" id="IPR052168">
    <property type="entry name" value="Cytochrome_b561_oxidase"/>
</dbReference>
<evidence type="ECO:0000256" key="4">
    <source>
        <dbReference type="ARBA" id="ARBA00022475"/>
    </source>
</evidence>
<comment type="caution">
    <text evidence="15">The sequence shown here is derived from an EMBL/GenBank/DDBJ whole genome shotgun (WGS) entry which is preliminary data.</text>
</comment>
<dbReference type="PANTHER" id="PTHR30529">
    <property type="entry name" value="CYTOCHROME B561"/>
    <property type="match status" value="1"/>
</dbReference>
<dbReference type="SUPFAM" id="SSF81342">
    <property type="entry name" value="Transmembrane di-heme cytochromes"/>
    <property type="match status" value="1"/>
</dbReference>
<keyword evidence="16" id="KW-1185">Reference proteome</keyword>
<keyword evidence="7" id="KW-0479">Metal-binding</keyword>
<dbReference type="Pfam" id="PF01292">
    <property type="entry name" value="Ni_hydr_CYTB"/>
    <property type="match status" value="1"/>
</dbReference>
<evidence type="ECO:0000256" key="1">
    <source>
        <dbReference type="ARBA" id="ARBA00001970"/>
    </source>
</evidence>
<evidence type="ECO:0000256" key="7">
    <source>
        <dbReference type="ARBA" id="ARBA00022723"/>
    </source>
</evidence>
<evidence type="ECO:0000256" key="5">
    <source>
        <dbReference type="ARBA" id="ARBA00022617"/>
    </source>
</evidence>
<keyword evidence="6 13" id="KW-0812">Transmembrane</keyword>
<comment type="cofactor">
    <cofactor evidence="1">
        <name>heme b</name>
        <dbReference type="ChEBI" id="CHEBI:60344"/>
    </cofactor>
</comment>
<evidence type="ECO:0000256" key="2">
    <source>
        <dbReference type="ARBA" id="ARBA00004651"/>
    </source>
</evidence>
<evidence type="ECO:0000256" key="3">
    <source>
        <dbReference type="ARBA" id="ARBA00022448"/>
    </source>
</evidence>
<feature type="transmembrane region" description="Helical" evidence="13">
    <location>
        <begin position="48"/>
        <end position="66"/>
    </location>
</feature>
<keyword evidence="10" id="KW-0408">Iron</keyword>
<dbReference type="InterPro" id="IPR011577">
    <property type="entry name" value="Cyt_b561_bac/Ni-Hgenase"/>
</dbReference>
<evidence type="ECO:0000256" key="8">
    <source>
        <dbReference type="ARBA" id="ARBA00022982"/>
    </source>
</evidence>
<name>A0ABU1DCV6_9HYPH</name>
<comment type="subcellular location">
    <subcellularLocation>
        <location evidence="2">Cell membrane</location>
        <topology evidence="2">Multi-pass membrane protein</topology>
    </subcellularLocation>
</comment>
<sequence>MTRPVVFTLASRILHWTMAALIIAMLFIGVAMVASLSNYHRLVSIHQPIGIAILALAAIRLINRLFNPPPPLPADMPRLQKLAAKASHVALYGLMFALPLVGWAMLSAGDYPIDLFGSWALPRLLSPDPMLHAWLRRVHGVLAYGLFAAFLLHLAAALLHGLILRDGVFGSMATLSFRRRVPQNSRS</sequence>
<keyword evidence="3" id="KW-0813">Transport</keyword>
<keyword evidence="5" id="KW-0349">Heme</keyword>
<dbReference type="Gene3D" id="1.20.950.20">
    <property type="entry name" value="Transmembrane di-heme cytochromes, Chain C"/>
    <property type="match status" value="1"/>
</dbReference>
<evidence type="ECO:0000256" key="9">
    <source>
        <dbReference type="ARBA" id="ARBA00022989"/>
    </source>
</evidence>
<feature type="transmembrane region" description="Helical" evidence="13">
    <location>
        <begin position="86"/>
        <end position="106"/>
    </location>
</feature>